<feature type="compositionally biased region" description="Basic and acidic residues" evidence="1">
    <location>
        <begin position="1"/>
        <end position="11"/>
    </location>
</feature>
<evidence type="ECO:0000313" key="3">
    <source>
        <dbReference type="EMBL" id="GAA6499801.1"/>
    </source>
</evidence>
<dbReference type="Proteomes" id="UP001600941">
    <property type="component" value="Unassembled WGS sequence"/>
</dbReference>
<protein>
    <recommendedName>
        <fullName evidence="5">FeoB-associated Cys-rich membrane protein</fullName>
    </recommendedName>
</protein>
<feature type="region of interest" description="Disordered" evidence="1">
    <location>
        <begin position="1"/>
        <end position="20"/>
    </location>
</feature>
<sequence>MEHKNENREGCEGISASCPARKGKMNMNAGTILVLLVLLCIVGLVVRKIVKDKKAGKTCGSCSGNCSCCHGAAEQKIK</sequence>
<evidence type="ECO:0000313" key="4">
    <source>
        <dbReference type="Proteomes" id="UP001600941"/>
    </source>
</evidence>
<dbReference type="EMBL" id="BAABZQ010000001">
    <property type="protein sequence ID" value="GAA6499801.1"/>
    <property type="molecule type" value="Genomic_DNA"/>
</dbReference>
<organism evidence="3 4">
    <name type="scientific">Blautia parvula</name>
    <dbReference type="NCBI Taxonomy" id="2877527"/>
    <lineage>
        <taxon>Bacteria</taxon>
        <taxon>Bacillati</taxon>
        <taxon>Bacillota</taxon>
        <taxon>Clostridia</taxon>
        <taxon>Lachnospirales</taxon>
        <taxon>Lachnospiraceae</taxon>
        <taxon>Blautia</taxon>
    </lineage>
</organism>
<evidence type="ECO:0000256" key="1">
    <source>
        <dbReference type="SAM" id="MobiDB-lite"/>
    </source>
</evidence>
<keyword evidence="2" id="KW-1133">Transmembrane helix</keyword>
<feature type="transmembrane region" description="Helical" evidence="2">
    <location>
        <begin position="29"/>
        <end position="46"/>
    </location>
</feature>
<keyword evidence="2" id="KW-0812">Transmembrane</keyword>
<keyword evidence="4" id="KW-1185">Reference proteome</keyword>
<reference evidence="3 4" key="1">
    <citation type="submission" date="2024-04" db="EMBL/GenBank/DDBJ databases">
        <title>Defined microbial consortia suppress multidrug-resistant proinflammatory Enterobacteriaceae via ecological control.</title>
        <authorList>
            <person name="Furuichi M."/>
            <person name="Kawaguchi T."/>
            <person name="Pust M."/>
            <person name="Yasuma K."/>
            <person name="Plichta D."/>
            <person name="Hasegawa N."/>
            <person name="Ohya T."/>
            <person name="Bhattarai S."/>
            <person name="Sasajima S."/>
            <person name="Aoto Y."/>
            <person name="Tuganbaev T."/>
            <person name="Yaginuma M."/>
            <person name="Ueda M."/>
            <person name="Okahashi N."/>
            <person name="Amafuji K."/>
            <person name="Kiridooshi Y."/>
            <person name="Sugita K."/>
            <person name="Strazar M."/>
            <person name="Skelly A."/>
            <person name="Suda W."/>
            <person name="Hattori M."/>
            <person name="Nakamoto N."/>
            <person name="Caballero S."/>
            <person name="Norman J."/>
            <person name="Olle B."/>
            <person name="Tanoue T."/>
            <person name="Arita M."/>
            <person name="Bucci V."/>
            <person name="Atarashi K."/>
            <person name="Xavier R."/>
            <person name="Honda K."/>
        </authorList>
    </citation>
    <scope>NUCLEOTIDE SEQUENCE [LARGE SCALE GENOMIC DNA]</scope>
    <source>
        <strain evidence="4">k34-0107-D12</strain>
    </source>
</reference>
<keyword evidence="2" id="KW-0472">Membrane</keyword>
<proteinExistence type="predicted"/>
<comment type="caution">
    <text evidence="3">The sequence shown here is derived from an EMBL/GenBank/DDBJ whole genome shotgun (WGS) entry which is preliminary data.</text>
</comment>
<gene>
    <name evidence="3" type="ORF">K340107D12_26170</name>
</gene>
<evidence type="ECO:0000256" key="2">
    <source>
        <dbReference type="SAM" id="Phobius"/>
    </source>
</evidence>
<evidence type="ECO:0008006" key="5">
    <source>
        <dbReference type="Google" id="ProtNLM"/>
    </source>
</evidence>
<name>A0ABQ0BTE6_9FIRM</name>
<dbReference type="Pfam" id="PF12669">
    <property type="entry name" value="FeoB_associated"/>
    <property type="match status" value="1"/>
</dbReference>
<accession>A0ABQ0BTE6</accession>